<gene>
    <name evidence="1" type="ORF">TM448A00289_0016</name>
    <name evidence="2" type="ORF">TM448B00173_0033</name>
</gene>
<evidence type="ECO:0000313" key="2">
    <source>
        <dbReference type="EMBL" id="QJH94063.1"/>
    </source>
</evidence>
<proteinExistence type="predicted"/>
<accession>A0A6H1ZER0</accession>
<evidence type="ECO:0000313" key="1">
    <source>
        <dbReference type="EMBL" id="QJA45949.1"/>
    </source>
</evidence>
<protein>
    <submittedName>
        <fullName evidence="1">Uncharacterized protein</fullName>
    </submittedName>
</protein>
<reference evidence="1" key="1">
    <citation type="submission" date="2020-03" db="EMBL/GenBank/DDBJ databases">
        <title>The deep terrestrial virosphere.</title>
        <authorList>
            <person name="Holmfeldt K."/>
            <person name="Nilsson E."/>
            <person name="Simone D."/>
            <person name="Lopez-Fernandez M."/>
            <person name="Wu X."/>
            <person name="de Brujin I."/>
            <person name="Lundin D."/>
            <person name="Andersson A."/>
            <person name="Bertilsson S."/>
            <person name="Dopson M."/>
        </authorList>
    </citation>
    <scope>NUCLEOTIDE SEQUENCE</scope>
    <source>
        <strain evidence="1">TM448A00289</strain>
        <strain evidence="2">TM448B00173</strain>
    </source>
</reference>
<sequence length="90" mass="9685">MRLLTPELVKKGVDYLKEKIEAFVAGTDTGVDDFILAALKGSADELRAIAGWILGFGEDYVLGTASKIDDALALPMFNMIRVALGIPDND</sequence>
<dbReference type="AlphaFoldDB" id="A0A6H1ZER0"/>
<dbReference type="EMBL" id="MT144000">
    <property type="protein sequence ID" value="QJA45949.1"/>
    <property type="molecule type" value="Genomic_DNA"/>
</dbReference>
<dbReference type="EMBL" id="MT144595">
    <property type="protein sequence ID" value="QJH94063.1"/>
    <property type="molecule type" value="Genomic_DNA"/>
</dbReference>
<organism evidence="1">
    <name type="scientific">viral metagenome</name>
    <dbReference type="NCBI Taxonomy" id="1070528"/>
    <lineage>
        <taxon>unclassified sequences</taxon>
        <taxon>metagenomes</taxon>
        <taxon>organismal metagenomes</taxon>
    </lineage>
</organism>
<name>A0A6H1ZER0_9ZZZZ</name>